<keyword evidence="3 5" id="KW-0378">Hydrolase</keyword>
<dbReference type="EMBL" id="JACDZE010000002">
    <property type="protein sequence ID" value="MBA5629748.1"/>
    <property type="molecule type" value="Genomic_DNA"/>
</dbReference>
<keyword evidence="8" id="KW-1185">Reference proteome</keyword>
<dbReference type="GO" id="GO:0006284">
    <property type="term" value="P:base-excision repair"/>
    <property type="evidence" value="ECO:0007669"/>
    <property type="project" value="InterPro"/>
</dbReference>
<dbReference type="HAMAP" id="MF_00527">
    <property type="entry name" value="3MGH"/>
    <property type="match status" value="1"/>
</dbReference>
<evidence type="ECO:0000256" key="3">
    <source>
        <dbReference type="ARBA" id="ARBA00022801"/>
    </source>
</evidence>
<keyword evidence="6" id="KW-1133">Transmembrane helix</keyword>
<name>A0A838ZKH3_9FLAO</name>
<accession>A0A838ZKH3</accession>
<dbReference type="EC" id="3.2.2.-" evidence="5"/>
<evidence type="ECO:0000313" key="8">
    <source>
        <dbReference type="Proteomes" id="UP000552241"/>
    </source>
</evidence>
<dbReference type="PANTHER" id="PTHR10429">
    <property type="entry name" value="DNA-3-METHYLADENINE GLYCOSYLASE"/>
    <property type="match status" value="1"/>
</dbReference>
<dbReference type="SUPFAM" id="SSF50486">
    <property type="entry name" value="FMT C-terminal domain-like"/>
    <property type="match status" value="1"/>
</dbReference>
<organism evidence="7 8">
    <name type="scientific">Moheibacter lacus</name>
    <dbReference type="NCBI Taxonomy" id="2745851"/>
    <lineage>
        <taxon>Bacteria</taxon>
        <taxon>Pseudomonadati</taxon>
        <taxon>Bacteroidota</taxon>
        <taxon>Flavobacteriia</taxon>
        <taxon>Flavobacteriales</taxon>
        <taxon>Weeksellaceae</taxon>
        <taxon>Moheibacter</taxon>
    </lineage>
</organism>
<dbReference type="AlphaFoldDB" id="A0A838ZKH3"/>
<comment type="similarity">
    <text evidence="1 5">Belongs to the DNA glycosylase MPG family.</text>
</comment>
<gene>
    <name evidence="7" type="ORF">HU137_08195</name>
</gene>
<protein>
    <recommendedName>
        <fullName evidence="5">Putative 3-methyladenine DNA glycosylase</fullName>
        <ecNumber evidence="5">3.2.2.-</ecNumber>
    </recommendedName>
</protein>
<dbReference type="InterPro" id="IPR036995">
    <property type="entry name" value="MPG_sf"/>
</dbReference>
<evidence type="ECO:0000256" key="5">
    <source>
        <dbReference type="HAMAP-Rule" id="MF_00527"/>
    </source>
</evidence>
<dbReference type="InterPro" id="IPR003180">
    <property type="entry name" value="MPG"/>
</dbReference>
<sequence>MKERIPKSYFQSNDAVFIAENLIGKTLIRQFENGEIIRSKITETEAYVGPEDLACHASKGKTKRTSIMFEKGGLVYVYLIYGMYWMLNFVTGKEDEPQAVLIRGIEGCSGPGRIGKLLQLDQSFYGEDLETSKRIWLEASEIEGEVITTPRIGIDYAGEFWKNKPWRFVLQDFEGK</sequence>
<dbReference type="Pfam" id="PF02245">
    <property type="entry name" value="Pur_DNA_glyco"/>
    <property type="match status" value="2"/>
</dbReference>
<dbReference type="GO" id="GO:0003677">
    <property type="term" value="F:DNA binding"/>
    <property type="evidence" value="ECO:0007669"/>
    <property type="project" value="InterPro"/>
</dbReference>
<keyword evidence="6" id="KW-0812">Transmembrane</keyword>
<evidence type="ECO:0000256" key="1">
    <source>
        <dbReference type="ARBA" id="ARBA00009232"/>
    </source>
</evidence>
<proteinExistence type="inferred from homology"/>
<dbReference type="InterPro" id="IPR011034">
    <property type="entry name" value="Formyl_transferase-like_C_sf"/>
</dbReference>
<dbReference type="CDD" id="cd00540">
    <property type="entry name" value="AAG"/>
    <property type="match status" value="1"/>
</dbReference>
<dbReference type="RefSeq" id="WP_182043360.1">
    <property type="nucleotide sequence ID" value="NZ_JACDZE010000002.1"/>
</dbReference>
<evidence type="ECO:0000256" key="2">
    <source>
        <dbReference type="ARBA" id="ARBA00022763"/>
    </source>
</evidence>
<dbReference type="PANTHER" id="PTHR10429:SF0">
    <property type="entry name" value="DNA-3-METHYLADENINE GLYCOSYLASE"/>
    <property type="match status" value="1"/>
</dbReference>
<dbReference type="NCBIfam" id="TIGR00567">
    <property type="entry name" value="3mg"/>
    <property type="match status" value="1"/>
</dbReference>
<reference evidence="7 8" key="1">
    <citation type="submission" date="2020-07" db="EMBL/GenBank/DDBJ databases">
        <title>Moheibacter lacus sp. nov., a member of the family Flavobacteriaceae isolated from freshwater lake sediment.</title>
        <authorList>
            <person name="Liu Y."/>
        </authorList>
    </citation>
    <scope>NUCLEOTIDE SEQUENCE [LARGE SCALE GENOMIC DNA]</scope>
    <source>
        <strain evidence="7 8">BDHS18</strain>
    </source>
</reference>
<feature type="transmembrane region" description="Helical" evidence="6">
    <location>
        <begin position="68"/>
        <end position="87"/>
    </location>
</feature>
<dbReference type="Proteomes" id="UP000552241">
    <property type="component" value="Unassembled WGS sequence"/>
</dbReference>
<keyword evidence="4 5" id="KW-0234">DNA repair</keyword>
<comment type="caution">
    <text evidence="7">The sequence shown here is derived from an EMBL/GenBank/DDBJ whole genome shotgun (WGS) entry which is preliminary data.</text>
</comment>
<evidence type="ECO:0000313" key="7">
    <source>
        <dbReference type="EMBL" id="MBA5629748.1"/>
    </source>
</evidence>
<keyword evidence="6" id="KW-0472">Membrane</keyword>
<keyword evidence="2 5" id="KW-0227">DNA damage</keyword>
<dbReference type="GO" id="GO:0003905">
    <property type="term" value="F:alkylbase DNA N-glycosylase activity"/>
    <property type="evidence" value="ECO:0007669"/>
    <property type="project" value="InterPro"/>
</dbReference>
<evidence type="ECO:0000256" key="6">
    <source>
        <dbReference type="SAM" id="Phobius"/>
    </source>
</evidence>
<evidence type="ECO:0000256" key="4">
    <source>
        <dbReference type="ARBA" id="ARBA00023204"/>
    </source>
</evidence>
<dbReference type="Gene3D" id="3.10.300.10">
    <property type="entry name" value="Methylpurine-DNA glycosylase (MPG)"/>
    <property type="match status" value="2"/>
</dbReference>